<dbReference type="AlphaFoldDB" id="A0A9P1FVS4"/>
<keyword evidence="2" id="KW-0223">Dioxygenase</keyword>
<evidence type="ECO:0000313" key="1">
    <source>
        <dbReference type="EMBL" id="CAI3988117.1"/>
    </source>
</evidence>
<name>A0A9P1FVS4_9DINO</name>
<dbReference type="GO" id="GO:0051213">
    <property type="term" value="F:dioxygenase activity"/>
    <property type="evidence" value="ECO:0007669"/>
    <property type="project" value="UniProtKB-KW"/>
</dbReference>
<keyword evidence="3" id="KW-1185">Reference proteome</keyword>
<protein>
    <submittedName>
        <fullName evidence="2">Fe2OG dioxygenase domain-containing protein</fullName>
    </submittedName>
</protein>
<evidence type="ECO:0000313" key="2">
    <source>
        <dbReference type="EMBL" id="CAL4775429.1"/>
    </source>
</evidence>
<dbReference type="EMBL" id="CAMXCT010001233">
    <property type="protein sequence ID" value="CAI3988117.1"/>
    <property type="molecule type" value="Genomic_DNA"/>
</dbReference>
<proteinExistence type="predicted"/>
<gene>
    <name evidence="1" type="ORF">C1SCF055_LOCUS15337</name>
</gene>
<reference evidence="1" key="1">
    <citation type="submission" date="2022-10" db="EMBL/GenBank/DDBJ databases">
        <authorList>
            <person name="Chen Y."/>
            <person name="Dougan E. K."/>
            <person name="Chan C."/>
            <person name="Rhodes N."/>
            <person name="Thang M."/>
        </authorList>
    </citation>
    <scope>NUCLEOTIDE SEQUENCE</scope>
</reference>
<dbReference type="EMBL" id="CAMXCT020001233">
    <property type="protein sequence ID" value="CAL1141492.1"/>
    <property type="molecule type" value="Genomic_DNA"/>
</dbReference>
<dbReference type="EMBL" id="CAMXCT030001233">
    <property type="protein sequence ID" value="CAL4775429.1"/>
    <property type="molecule type" value="Genomic_DNA"/>
</dbReference>
<accession>A0A9P1FVS4</accession>
<evidence type="ECO:0000313" key="3">
    <source>
        <dbReference type="Proteomes" id="UP001152797"/>
    </source>
</evidence>
<reference evidence="2 3" key="2">
    <citation type="submission" date="2024-05" db="EMBL/GenBank/DDBJ databases">
        <authorList>
            <person name="Chen Y."/>
            <person name="Shah S."/>
            <person name="Dougan E. K."/>
            <person name="Thang M."/>
            <person name="Chan C."/>
        </authorList>
    </citation>
    <scope>NUCLEOTIDE SEQUENCE [LARGE SCALE GENOMIC DNA]</scope>
</reference>
<dbReference type="OrthoDB" id="422042at2759"/>
<dbReference type="Proteomes" id="UP001152797">
    <property type="component" value="Unassembled WGS sequence"/>
</dbReference>
<keyword evidence="2" id="KW-0560">Oxidoreductase</keyword>
<sequence length="313" mass="34692">MAVTLQTHQFEAKLKKAIQEVKLLLEAQKTARLPSAHHHCYEDKYHLVERVTLVTLASQLNCLSTLGLGRDVLAQARQWAQSSQVSFRFRSQEKCTFLREETRRVEDPTKVVNEVSVGGLSMGLTSKTVTKVTEFIWKFEVSYELELIRGVGADASEKRLLQRRNSSEEITTGSKVLPHPESNIAIRKEANITYLLQHLAEDLATPVFQIDRSSKHCKTPRRNAEVEELLSYLQTLAPWVSKVTQYLAELQQKVVKAATANVFGGHVLVPSLPLFVNGSAQATEPAGRSDALVLLCGDVGSDAGPVLSAEDCN</sequence>
<comment type="caution">
    <text evidence="1">The sequence shown here is derived from an EMBL/GenBank/DDBJ whole genome shotgun (WGS) entry which is preliminary data.</text>
</comment>
<organism evidence="1">
    <name type="scientific">Cladocopium goreaui</name>
    <dbReference type="NCBI Taxonomy" id="2562237"/>
    <lineage>
        <taxon>Eukaryota</taxon>
        <taxon>Sar</taxon>
        <taxon>Alveolata</taxon>
        <taxon>Dinophyceae</taxon>
        <taxon>Suessiales</taxon>
        <taxon>Symbiodiniaceae</taxon>
        <taxon>Cladocopium</taxon>
    </lineage>
</organism>